<evidence type="ECO:0000313" key="4">
    <source>
        <dbReference type="EMBL" id="KYQ89195.1"/>
    </source>
</evidence>
<dbReference type="FunCoup" id="A0A151Z5I2">
    <property type="interactions" value="131"/>
</dbReference>
<dbReference type="InterPro" id="IPR008030">
    <property type="entry name" value="NmrA-like"/>
</dbReference>
<evidence type="ECO:0000256" key="2">
    <source>
        <dbReference type="ARBA" id="ARBA00022857"/>
    </source>
</evidence>
<dbReference type="AlphaFoldDB" id="A0A151Z5I2"/>
<dbReference type="SUPFAM" id="SSF51735">
    <property type="entry name" value="NAD(P)-binding Rossmann-fold domains"/>
    <property type="match status" value="1"/>
</dbReference>
<comment type="caution">
    <text evidence="4">The sequence shown here is derived from an EMBL/GenBank/DDBJ whole genome shotgun (WGS) entry which is preliminary data.</text>
</comment>
<dbReference type="OrthoDB" id="3358371at2759"/>
<dbReference type="STRING" id="361077.A0A151Z5I2"/>
<organism evidence="4 5">
    <name type="scientific">Tieghemostelium lacteum</name>
    <name type="common">Slime mold</name>
    <name type="synonym">Dictyostelium lacteum</name>
    <dbReference type="NCBI Taxonomy" id="361077"/>
    <lineage>
        <taxon>Eukaryota</taxon>
        <taxon>Amoebozoa</taxon>
        <taxon>Evosea</taxon>
        <taxon>Eumycetozoa</taxon>
        <taxon>Dictyostelia</taxon>
        <taxon>Dictyosteliales</taxon>
        <taxon>Raperosteliaceae</taxon>
        <taxon>Tieghemostelium</taxon>
    </lineage>
</organism>
<dbReference type="OMA" id="FMENTVA"/>
<comment type="similarity">
    <text evidence="1">Belongs to the NmrA-type oxidoreductase family.</text>
</comment>
<dbReference type="InterPro" id="IPR036291">
    <property type="entry name" value="NAD(P)-bd_dom_sf"/>
</dbReference>
<evidence type="ECO:0000313" key="5">
    <source>
        <dbReference type="Proteomes" id="UP000076078"/>
    </source>
</evidence>
<keyword evidence="5" id="KW-1185">Reference proteome</keyword>
<dbReference type="GO" id="GO:0005634">
    <property type="term" value="C:nucleus"/>
    <property type="evidence" value="ECO:0007669"/>
    <property type="project" value="TreeGrafter"/>
</dbReference>
<dbReference type="Gene3D" id="3.40.50.720">
    <property type="entry name" value="NAD(P)-binding Rossmann-like Domain"/>
    <property type="match status" value="1"/>
</dbReference>
<dbReference type="PANTHER" id="PTHR42748">
    <property type="entry name" value="NITROGEN METABOLITE REPRESSION PROTEIN NMRA FAMILY MEMBER"/>
    <property type="match status" value="1"/>
</dbReference>
<sequence length="300" mass="33745">MTKLISVFGATGAQGGSVARALLKNGYKVRAFSRNIDSASSLELKKLGAELYKIDMDQPECDIQKALENSDGLFLVTNFWSFFEKEEEYGKKVVNAALKANIKHIVFSGLSACKEISKGKYNVPHFDLKHKIEDYIRQLSKQNPNFVSSFVYAPFYMQNFSTAFMPKKNEHGTYNLSMPQDPNVPLDMGDIDDIGEIVLAQFNNPQKYSGMIVPFTGSYLTGEEIAKKLSNYTGKTVNYCFVPPNEFAKLPFPGAGEMAQMFGFYNEYGAFYKLDKSIAPSITKLHTFDDFLKQSNFQLL</sequence>
<dbReference type="CDD" id="cd05251">
    <property type="entry name" value="NmrA_like_SDR_a"/>
    <property type="match status" value="1"/>
</dbReference>
<name>A0A151Z5I2_TIELA</name>
<protein>
    <submittedName>
        <fullName evidence="4">Putative epimerase</fullName>
    </submittedName>
</protein>
<proteinExistence type="inferred from homology"/>
<keyword evidence="2" id="KW-0521">NADP</keyword>
<evidence type="ECO:0000256" key="1">
    <source>
        <dbReference type="ARBA" id="ARBA00006328"/>
    </source>
</evidence>
<dbReference type="Pfam" id="PF05368">
    <property type="entry name" value="NmrA"/>
    <property type="match status" value="1"/>
</dbReference>
<dbReference type="InterPro" id="IPR051164">
    <property type="entry name" value="NmrA-like_oxidored"/>
</dbReference>
<accession>A0A151Z5I2</accession>
<dbReference type="EMBL" id="LODT01000042">
    <property type="protein sequence ID" value="KYQ89195.1"/>
    <property type="molecule type" value="Genomic_DNA"/>
</dbReference>
<dbReference type="InParanoid" id="A0A151Z5I2"/>
<dbReference type="PANTHER" id="PTHR42748:SF7">
    <property type="entry name" value="NMRA LIKE REDOX SENSOR 1-RELATED"/>
    <property type="match status" value="1"/>
</dbReference>
<dbReference type="Proteomes" id="UP000076078">
    <property type="component" value="Unassembled WGS sequence"/>
</dbReference>
<evidence type="ECO:0000259" key="3">
    <source>
        <dbReference type="Pfam" id="PF05368"/>
    </source>
</evidence>
<reference evidence="4 5" key="1">
    <citation type="submission" date="2015-12" db="EMBL/GenBank/DDBJ databases">
        <title>Dictyostelia acquired genes for synthesis and detection of signals that induce cell-type specialization by lateral gene transfer from prokaryotes.</title>
        <authorList>
            <person name="Gloeckner G."/>
            <person name="Schaap P."/>
        </authorList>
    </citation>
    <scope>NUCLEOTIDE SEQUENCE [LARGE SCALE GENOMIC DNA]</scope>
    <source>
        <strain evidence="4 5">TK</strain>
    </source>
</reference>
<dbReference type="Gene3D" id="3.90.25.10">
    <property type="entry name" value="UDP-galactose 4-epimerase, domain 1"/>
    <property type="match status" value="1"/>
</dbReference>
<feature type="domain" description="NmrA-like" evidence="3">
    <location>
        <begin position="1"/>
        <end position="292"/>
    </location>
</feature>
<gene>
    <name evidence="4" type="ORF">DLAC_10439</name>
</gene>